<dbReference type="PROSITE" id="PS51186">
    <property type="entry name" value="GNAT"/>
    <property type="match status" value="1"/>
</dbReference>
<accession>A0A2U1JV17</accession>
<feature type="domain" description="N-acetyltransferase" evidence="1">
    <location>
        <begin position="16"/>
        <end position="182"/>
    </location>
</feature>
<dbReference type="PANTHER" id="PTHR43792">
    <property type="entry name" value="GNAT FAMILY, PUTATIVE (AFU_ORTHOLOGUE AFUA_3G00765)-RELATED-RELATED"/>
    <property type="match status" value="1"/>
</dbReference>
<protein>
    <recommendedName>
        <fullName evidence="1">N-acetyltransferase domain-containing protein</fullName>
    </recommendedName>
</protein>
<proteinExistence type="predicted"/>
<organism evidence="2 3">
    <name type="scientific">Pueribacillus theae</name>
    <dbReference type="NCBI Taxonomy" id="2171751"/>
    <lineage>
        <taxon>Bacteria</taxon>
        <taxon>Bacillati</taxon>
        <taxon>Bacillota</taxon>
        <taxon>Bacilli</taxon>
        <taxon>Bacillales</taxon>
        <taxon>Bacillaceae</taxon>
        <taxon>Pueribacillus</taxon>
    </lineage>
</organism>
<dbReference type="Proteomes" id="UP000245998">
    <property type="component" value="Unassembled WGS sequence"/>
</dbReference>
<dbReference type="Gene3D" id="3.40.630.30">
    <property type="match status" value="1"/>
</dbReference>
<evidence type="ECO:0000313" key="2">
    <source>
        <dbReference type="EMBL" id="PWA09046.1"/>
    </source>
</evidence>
<dbReference type="InterPro" id="IPR000182">
    <property type="entry name" value="GNAT_dom"/>
</dbReference>
<dbReference type="InterPro" id="IPR051531">
    <property type="entry name" value="N-acetyltransferase"/>
</dbReference>
<keyword evidence="3" id="KW-1185">Reference proteome</keyword>
<reference evidence="2 3" key="1">
    <citation type="submission" date="2018-04" db="EMBL/GenBank/DDBJ databases">
        <title>Camelliibacillus theae gen. nov., sp. nov., isolated from Pu'er tea.</title>
        <authorList>
            <person name="Niu L."/>
        </authorList>
    </citation>
    <scope>NUCLEOTIDE SEQUENCE [LARGE SCALE GENOMIC DNA]</scope>
    <source>
        <strain evidence="2 3">T8</strain>
    </source>
</reference>
<comment type="caution">
    <text evidence="2">The sequence shown here is derived from an EMBL/GenBank/DDBJ whole genome shotgun (WGS) entry which is preliminary data.</text>
</comment>
<dbReference type="Pfam" id="PF13302">
    <property type="entry name" value="Acetyltransf_3"/>
    <property type="match status" value="1"/>
</dbReference>
<sequence>MEKNQWAIPSLETDRLLLRQLSSNDIDDIFFLFSDPQVMKFEGEITMTDRKQAEQYVAMFGNPFWYVAQQSVVWAFVEKETNRVIGTGGLRHWNGGSRAEVGLDVVQDCWSKGYGSEALHAMIAFAFQTLKLHEVYAYIHTKNKAAVQLVKRAGFEYRGSVENYPLANQYVQALFFIKKKFP</sequence>
<dbReference type="GO" id="GO:0016747">
    <property type="term" value="F:acyltransferase activity, transferring groups other than amino-acyl groups"/>
    <property type="evidence" value="ECO:0007669"/>
    <property type="project" value="InterPro"/>
</dbReference>
<evidence type="ECO:0000259" key="1">
    <source>
        <dbReference type="PROSITE" id="PS51186"/>
    </source>
</evidence>
<evidence type="ECO:0000313" key="3">
    <source>
        <dbReference type="Proteomes" id="UP000245998"/>
    </source>
</evidence>
<dbReference type="SUPFAM" id="SSF55729">
    <property type="entry name" value="Acyl-CoA N-acyltransferases (Nat)"/>
    <property type="match status" value="1"/>
</dbReference>
<dbReference type="AlphaFoldDB" id="A0A2U1JV17"/>
<dbReference type="InterPro" id="IPR016181">
    <property type="entry name" value="Acyl_CoA_acyltransferase"/>
</dbReference>
<name>A0A2U1JV17_9BACI</name>
<dbReference type="EMBL" id="QCZG01000032">
    <property type="protein sequence ID" value="PWA09046.1"/>
    <property type="molecule type" value="Genomic_DNA"/>
</dbReference>
<dbReference type="OrthoDB" id="9811523at2"/>
<gene>
    <name evidence="2" type="ORF">DCC39_13850</name>
</gene>
<dbReference type="RefSeq" id="WP_116555494.1">
    <property type="nucleotide sequence ID" value="NZ_QCZG01000032.1"/>
</dbReference>